<name>B3S421_TRIAD</name>
<dbReference type="Proteomes" id="UP000009022">
    <property type="component" value="Unassembled WGS sequence"/>
</dbReference>
<reference evidence="1 2" key="1">
    <citation type="journal article" date="2008" name="Nature">
        <title>The Trichoplax genome and the nature of placozoans.</title>
        <authorList>
            <person name="Srivastava M."/>
            <person name="Begovic E."/>
            <person name="Chapman J."/>
            <person name="Putnam N.H."/>
            <person name="Hellsten U."/>
            <person name="Kawashima T."/>
            <person name="Kuo A."/>
            <person name="Mitros T."/>
            <person name="Salamov A."/>
            <person name="Carpenter M.L."/>
            <person name="Signorovitch A.Y."/>
            <person name="Moreno M.A."/>
            <person name="Kamm K."/>
            <person name="Grimwood J."/>
            <person name="Schmutz J."/>
            <person name="Shapiro H."/>
            <person name="Grigoriev I.V."/>
            <person name="Buss L.W."/>
            <person name="Schierwater B."/>
            <person name="Dellaporta S.L."/>
            <person name="Rokhsar D.S."/>
        </authorList>
    </citation>
    <scope>NUCLEOTIDE SEQUENCE [LARGE SCALE GENOMIC DNA]</scope>
    <source>
        <strain evidence="1 2">Grell-BS-1999</strain>
    </source>
</reference>
<dbReference type="RefSeq" id="XP_002114928.1">
    <property type="nucleotide sequence ID" value="XM_002114892.1"/>
</dbReference>
<accession>B3S421</accession>
<organism evidence="1 2">
    <name type="scientific">Trichoplax adhaerens</name>
    <name type="common">Trichoplax reptans</name>
    <dbReference type="NCBI Taxonomy" id="10228"/>
    <lineage>
        <taxon>Eukaryota</taxon>
        <taxon>Metazoa</taxon>
        <taxon>Placozoa</taxon>
        <taxon>Uniplacotomia</taxon>
        <taxon>Trichoplacea</taxon>
        <taxon>Trichoplacidae</taxon>
        <taxon>Trichoplax</taxon>
    </lineage>
</organism>
<keyword evidence="2" id="KW-1185">Reference proteome</keyword>
<dbReference type="OrthoDB" id="6479200at2759"/>
<dbReference type="Pfam" id="PF15165">
    <property type="entry name" value="REC114-like"/>
    <property type="match status" value="1"/>
</dbReference>
<dbReference type="AlphaFoldDB" id="B3S421"/>
<dbReference type="PANTHER" id="PTHR34921:SF1">
    <property type="entry name" value="MEIOTIC RECOMBINATION PROTEIN REC114"/>
    <property type="match status" value="1"/>
</dbReference>
<dbReference type="InParanoid" id="B3S421"/>
<evidence type="ECO:0000313" key="1">
    <source>
        <dbReference type="EMBL" id="EDV22384.1"/>
    </source>
</evidence>
<dbReference type="CTD" id="6756141"/>
<gene>
    <name evidence="1" type="ORF">TRIADDRAFT_58925</name>
</gene>
<dbReference type="HOGENOM" id="CLU_1125807_0_0_1"/>
<dbReference type="GeneID" id="6756141"/>
<sequence length="247" mass="27990">MATFQFVQHFLLNSYIRPISRLSASNKSGKRKSNNQVHSGILDGNWEESYFLYDQNLTLNGIVLNDSIALLETKRNKSLKQFQIQFKGDIVDGKSGENCCQEFISLVSDYITINSVQDHSFNDRSASLPLMQCNNKFIDRNNYTLFDYLAGLPATNNVNVSQTQQSSNNNCRDQVTSVDRSNFPAIKDMIANLLHCTAADNDDLSHLINTDGTELIKVYIKNLLLDENFPAFVELVEKELKKLADYV</sequence>
<protein>
    <submittedName>
        <fullName evidence="1">Uncharacterized protein</fullName>
    </submittedName>
</protein>
<evidence type="ECO:0000313" key="2">
    <source>
        <dbReference type="Proteomes" id="UP000009022"/>
    </source>
</evidence>
<dbReference type="PANTHER" id="PTHR34921">
    <property type="entry name" value="MEIOTIC RECOMBINATION PROTEIN REC114"/>
    <property type="match status" value="1"/>
</dbReference>
<dbReference type="EMBL" id="DS985249">
    <property type="protein sequence ID" value="EDV22384.1"/>
    <property type="molecule type" value="Genomic_DNA"/>
</dbReference>
<dbReference type="InterPro" id="IPR029168">
    <property type="entry name" value="REC114L"/>
</dbReference>
<dbReference type="KEGG" id="tad:TRIADDRAFT_58925"/>
<proteinExistence type="predicted"/>